<dbReference type="AlphaFoldDB" id="A0A0V0H2Z6"/>
<sequence>MVSKALFGNIRSVMTQKAFDRLIELHYRHHYSYIALLEPFQSPSELETYRRKLGMPNAKVNCAAKIWIFWEEDWEEQDVVDSVQQVTIRFKRRGSNNYFKITAVYARCYALDRLKLWEQLKEIAENSTIPWLEEILTQS</sequence>
<proteinExistence type="predicted"/>
<name>A0A0V0H2Z6_SOLCH</name>
<dbReference type="EMBL" id="GEDG01026448">
    <property type="protein sequence ID" value="JAP14522.1"/>
    <property type="molecule type" value="Transcribed_RNA"/>
</dbReference>
<protein>
    <submittedName>
        <fullName evidence="1">Putative ovule protein</fullName>
    </submittedName>
</protein>
<organism evidence="1">
    <name type="scientific">Solanum chacoense</name>
    <name type="common">Chaco potato</name>
    <dbReference type="NCBI Taxonomy" id="4108"/>
    <lineage>
        <taxon>Eukaryota</taxon>
        <taxon>Viridiplantae</taxon>
        <taxon>Streptophyta</taxon>
        <taxon>Embryophyta</taxon>
        <taxon>Tracheophyta</taxon>
        <taxon>Spermatophyta</taxon>
        <taxon>Magnoliopsida</taxon>
        <taxon>eudicotyledons</taxon>
        <taxon>Gunneridae</taxon>
        <taxon>Pentapetalae</taxon>
        <taxon>asterids</taxon>
        <taxon>lamiids</taxon>
        <taxon>Solanales</taxon>
        <taxon>Solanaceae</taxon>
        <taxon>Solanoideae</taxon>
        <taxon>Solaneae</taxon>
        <taxon>Solanum</taxon>
    </lineage>
</organism>
<reference evidence="1" key="1">
    <citation type="submission" date="2015-12" db="EMBL/GenBank/DDBJ databases">
        <title>Gene expression during late stages of embryo sac development: a critical building block for successful pollen-pistil interactions.</title>
        <authorList>
            <person name="Liu Y."/>
            <person name="Joly V."/>
            <person name="Sabar M."/>
            <person name="Matton D.P."/>
        </authorList>
    </citation>
    <scope>NUCLEOTIDE SEQUENCE</scope>
</reference>
<accession>A0A0V0H2Z6</accession>
<evidence type="ECO:0000313" key="1">
    <source>
        <dbReference type="EMBL" id="JAP14522.1"/>
    </source>
</evidence>